<keyword evidence="2" id="KW-1185">Reference proteome</keyword>
<sequence>MSDHCEILVEMIKHQSNSTKAIKLLQNTIERSDKSYEAKTKMIENGIIECLIKQLVGCGDENILQLLNCIAENCQYAQQRMVSCGILQTLCELCISTDSILIKSLSSLLLWNLSDEISDNDDINQIIKTITNIIDPLSSDDGLIINSLGALHSMTINPTPIKEDIVNKMVLVITSLKQSERIMLFVIRILTNLLAFQQLQTTTFNKINQFINTTTSRFLSDSLSLDITLSTPTQNPDEMTTTYKKKIVMIQAIENALTVLSQFVPINDEYITIFLTYSSVPFLTESLARLLVNVRIDIRRVEQFVVNNLSTNDPKFLFLLYNIIHNNEPTTLSQDLRLELINTIDKFNDIQCKSMLLSIFSKFTFPEANQIIPKILKYTKEPWLSKHVIIAYSNLLLSVSAQQDDVVCFIDLSNDISLYNELTKLFMVLASQQNSNVFVKNGGIEATLGIIERSVDKEINKRCVGIIYLALGYNENTIEDKTIKKIIETAQNTQTYGILLPIVQYGHEIERLYKIAIRLSENVEIEQEKIGMYLLRGISRKKEWTKKIKKNEIGNMIIRVTKQSKNEHIVRICVCLMKDYDINEIEFISQFTEIIKQWKSHQHLVKIFFKHIVRVQNYYQKQNVKIPDIVNDLLKMLDEGMREKMKLIQIDLQNTK</sequence>
<protein>
    <submittedName>
        <fullName evidence="1">Uncharacterized protein</fullName>
    </submittedName>
</protein>
<accession>A0ABQ0DUB1</accession>
<dbReference type="InterPro" id="IPR011989">
    <property type="entry name" value="ARM-like"/>
</dbReference>
<organism evidence="1 2">
    <name type="scientific">Entamoeba nuttalli</name>
    <dbReference type="NCBI Taxonomy" id="412467"/>
    <lineage>
        <taxon>Eukaryota</taxon>
        <taxon>Amoebozoa</taxon>
        <taxon>Evosea</taxon>
        <taxon>Archamoebae</taxon>
        <taxon>Mastigamoebida</taxon>
        <taxon>Entamoebidae</taxon>
        <taxon>Entamoeba</taxon>
    </lineage>
</organism>
<comment type="caution">
    <text evidence="1">The sequence shown here is derived from an EMBL/GenBank/DDBJ whole genome shotgun (WGS) entry which is preliminary data.</text>
</comment>
<proteinExistence type="predicted"/>
<evidence type="ECO:0000313" key="2">
    <source>
        <dbReference type="Proteomes" id="UP001628156"/>
    </source>
</evidence>
<reference evidence="1 2" key="1">
    <citation type="journal article" date="2019" name="PLoS Negl. Trop. Dis.">
        <title>Whole genome sequencing of Entamoeba nuttalli reveals mammalian host-related molecular signatures and a novel octapeptide-repeat surface protein.</title>
        <authorList>
            <person name="Tanaka M."/>
            <person name="Makiuchi T."/>
            <person name="Komiyama T."/>
            <person name="Shiina T."/>
            <person name="Osaki K."/>
            <person name="Tachibana H."/>
        </authorList>
    </citation>
    <scope>NUCLEOTIDE SEQUENCE [LARGE SCALE GENOMIC DNA]</scope>
    <source>
        <strain evidence="1 2">P19-061405</strain>
    </source>
</reference>
<dbReference type="Gene3D" id="1.25.10.10">
    <property type="entry name" value="Leucine-rich Repeat Variant"/>
    <property type="match status" value="1"/>
</dbReference>
<dbReference type="SUPFAM" id="SSF48371">
    <property type="entry name" value="ARM repeat"/>
    <property type="match status" value="1"/>
</dbReference>
<name>A0ABQ0DUB1_9EUKA</name>
<dbReference type="Proteomes" id="UP001628156">
    <property type="component" value="Unassembled WGS sequence"/>
</dbReference>
<dbReference type="EMBL" id="BAAFRS010000285">
    <property type="protein sequence ID" value="GAB1226382.1"/>
    <property type="molecule type" value="Genomic_DNA"/>
</dbReference>
<dbReference type="InterPro" id="IPR016024">
    <property type="entry name" value="ARM-type_fold"/>
</dbReference>
<gene>
    <name evidence="1" type="ORF">ENUP19_0285G0032</name>
</gene>
<evidence type="ECO:0000313" key="1">
    <source>
        <dbReference type="EMBL" id="GAB1226382.1"/>
    </source>
</evidence>